<dbReference type="Proteomes" id="UP001597108">
    <property type="component" value="Unassembled WGS sequence"/>
</dbReference>
<feature type="signal peptide" evidence="1">
    <location>
        <begin position="1"/>
        <end position="24"/>
    </location>
</feature>
<evidence type="ECO:0008006" key="4">
    <source>
        <dbReference type="Google" id="ProtNLM"/>
    </source>
</evidence>
<sequence length="164" mass="18139">MPRPLLLALLLAASQLAHVPTAEAAFAGARERGSAVYRYFGLPLYEARLFTPGGAPLDWNAPFGLELRYMRNLTQFDLVEGTMRELERTGGALPVRGKLEACFDAVSKGDRYLAVTQGPDRIAFFRNGQQTCTLAHPQITSRFMGIFLGENTRSSAFTRKLRGQ</sequence>
<evidence type="ECO:0000256" key="1">
    <source>
        <dbReference type="SAM" id="SignalP"/>
    </source>
</evidence>
<accession>A0ABW3ILZ4</accession>
<name>A0ABW3ILZ4_9RHOB</name>
<dbReference type="RefSeq" id="WP_386073378.1">
    <property type="nucleotide sequence ID" value="NZ_JBHTJT010000007.1"/>
</dbReference>
<evidence type="ECO:0000313" key="2">
    <source>
        <dbReference type="EMBL" id="MFD0979109.1"/>
    </source>
</evidence>
<evidence type="ECO:0000313" key="3">
    <source>
        <dbReference type="Proteomes" id="UP001597108"/>
    </source>
</evidence>
<reference evidence="3" key="1">
    <citation type="journal article" date="2019" name="Int. J. Syst. Evol. Microbiol.">
        <title>The Global Catalogue of Microorganisms (GCM) 10K type strain sequencing project: providing services to taxonomists for standard genome sequencing and annotation.</title>
        <authorList>
            <consortium name="The Broad Institute Genomics Platform"/>
            <consortium name="The Broad Institute Genome Sequencing Center for Infectious Disease"/>
            <person name="Wu L."/>
            <person name="Ma J."/>
        </authorList>
    </citation>
    <scope>NUCLEOTIDE SEQUENCE [LARGE SCALE GENOMIC DNA]</scope>
    <source>
        <strain evidence="3">CCUG 60524</strain>
    </source>
</reference>
<organism evidence="2 3">
    <name type="scientific">Tropicimonas aquimaris</name>
    <dbReference type="NCBI Taxonomy" id="914152"/>
    <lineage>
        <taxon>Bacteria</taxon>
        <taxon>Pseudomonadati</taxon>
        <taxon>Pseudomonadota</taxon>
        <taxon>Alphaproteobacteria</taxon>
        <taxon>Rhodobacterales</taxon>
        <taxon>Roseobacteraceae</taxon>
        <taxon>Tropicimonas</taxon>
    </lineage>
</organism>
<dbReference type="EMBL" id="JBHTJT010000007">
    <property type="protein sequence ID" value="MFD0979109.1"/>
    <property type="molecule type" value="Genomic_DNA"/>
</dbReference>
<feature type="chain" id="PRO_5047108446" description="Chalcone isomerase domain-containing protein" evidence="1">
    <location>
        <begin position="25"/>
        <end position="164"/>
    </location>
</feature>
<gene>
    <name evidence="2" type="ORF">ACFQ2S_05530</name>
</gene>
<keyword evidence="1" id="KW-0732">Signal</keyword>
<proteinExistence type="predicted"/>
<comment type="caution">
    <text evidence="2">The sequence shown here is derived from an EMBL/GenBank/DDBJ whole genome shotgun (WGS) entry which is preliminary data.</text>
</comment>
<protein>
    <recommendedName>
        <fullName evidence="4">Chalcone isomerase domain-containing protein</fullName>
    </recommendedName>
</protein>
<keyword evidence="3" id="KW-1185">Reference proteome</keyword>